<keyword evidence="6" id="KW-1185">Reference proteome</keyword>
<comment type="caution">
    <text evidence="5">The sequence shown here is derived from an EMBL/GenBank/DDBJ whole genome shotgun (WGS) entry which is preliminary data.</text>
</comment>
<sequence length="957" mass="109455" precursor="true">MVVRNFWNRMTLVVTSLLLLSGSLCADVPSEGNEKAARLFTLKVLPTLKAKCFGCHGDDPEAIKGELDVRTLEGLLRGGESGEPSIVVGHPEESSLVSAIKWDLLEMPPKENDRLTEKQIEQVEEWIRFGAPWPSLEEQRRIRDEEAKVIENEDGLIVKTSGGLSDEWTTRRYAPDDLWAFRPLAEVTVPENGHPVDYFIQRKLKSAGFPPAAQADPETLIRRATLDLIGLAPTPQEIAQFKQEWNQDSEQAWSNLIDRLLESPHYGERWGQHWLDVVRYADTGGYANDYERSNAWRYRDYVIRSFNNDKPYNQFVVEQLAGDELADASVRERTGVDENGLHQIRLKGDYTQEESEWLVATGFLRMGPWDNAMVLQPEARQIYLDDLVNSVGQSFLSTTMRCFKCHDHKFDPLPTRDYYRMYAAFAGTQMAERPAPFLDSENRDGFEEGKRHVEKMLQFATEEKNRILAKQEAAAKAWFDERGLKYLTPQERKELPDEEKPPRHVGLDHVDEGQLKVREQDEWIWTRRLERYEPMVQSVFNASDEDVGNRFARKLRLKNKVDQKLIPTSTILLGGGLSAPGDEVLPGVLSAVGLEANPSSSVDPYLLDSQLERRRLGLAKWIVHPENALAVRSIVNRIWQHHFAKPIAANPNNFGAKGGRPTHPELLDWLANEFVQRGWSFKEMHRLLMNSETYRQASYHPQVEELQTIDPNNDLFAYANSRRLTAEEIRDSILAITGELNRDVGGLPVMPEMNMEVALQPRMIQFSLAPTYQPSPTPEMRNRRTIYAYRVRGQADPFLELFNQPNPNDSCEARDSAAVTPQAFTLLNSDMMIDRSIALALRLQRENDSIEDQVRQAFELCYGRQATSEDVEQMVGYVSAMREYHQKVDPQPADYPTEITRSLVEEFSGKPFEYQEILPVFEKYQSDPKAADVDANVRALADMCLLLLNSNEFLFVY</sequence>
<evidence type="ECO:0000313" key="6">
    <source>
        <dbReference type="Proteomes" id="UP000317243"/>
    </source>
</evidence>
<feature type="signal peptide" evidence="1">
    <location>
        <begin position="1"/>
        <end position="26"/>
    </location>
</feature>
<feature type="domain" description="DUF1553" evidence="3">
    <location>
        <begin position="614"/>
        <end position="876"/>
    </location>
</feature>
<dbReference type="EMBL" id="SIHI01000015">
    <property type="protein sequence ID" value="TWT50043.1"/>
    <property type="molecule type" value="Genomic_DNA"/>
</dbReference>
<name>A0A5C5WJ57_9PLAN</name>
<dbReference type="Pfam" id="PF07583">
    <property type="entry name" value="PSCyt2"/>
    <property type="match status" value="1"/>
</dbReference>
<organism evidence="5 6">
    <name type="scientific">Thalassoglobus neptunius</name>
    <dbReference type="NCBI Taxonomy" id="1938619"/>
    <lineage>
        <taxon>Bacteria</taxon>
        <taxon>Pseudomonadati</taxon>
        <taxon>Planctomycetota</taxon>
        <taxon>Planctomycetia</taxon>
        <taxon>Planctomycetales</taxon>
        <taxon>Planctomycetaceae</taxon>
        <taxon>Thalassoglobus</taxon>
    </lineage>
</organism>
<dbReference type="InterPro" id="IPR011429">
    <property type="entry name" value="Cyt_c_Planctomycete-type"/>
</dbReference>
<evidence type="ECO:0000313" key="5">
    <source>
        <dbReference type="EMBL" id="TWT50043.1"/>
    </source>
</evidence>
<dbReference type="InterPro" id="IPR022655">
    <property type="entry name" value="DUF1553"/>
</dbReference>
<keyword evidence="1" id="KW-0732">Signal</keyword>
<gene>
    <name evidence="5" type="ORF">KOR42_37270</name>
</gene>
<evidence type="ECO:0000256" key="1">
    <source>
        <dbReference type="SAM" id="SignalP"/>
    </source>
</evidence>
<feature type="domain" description="DUF1549" evidence="2">
    <location>
        <begin position="195"/>
        <end position="429"/>
    </location>
</feature>
<dbReference type="PANTHER" id="PTHR35889:SF3">
    <property type="entry name" value="F-BOX DOMAIN-CONTAINING PROTEIN"/>
    <property type="match status" value="1"/>
</dbReference>
<proteinExistence type="predicted"/>
<dbReference type="AlphaFoldDB" id="A0A5C5WJ57"/>
<protein>
    <submittedName>
        <fullName evidence="5">Planctomycete cytochrome C</fullName>
    </submittedName>
</protein>
<dbReference type="InterPro" id="IPR011444">
    <property type="entry name" value="DUF1549"/>
</dbReference>
<dbReference type="OrthoDB" id="127107at2"/>
<dbReference type="Pfam" id="PF07635">
    <property type="entry name" value="PSCyt1"/>
    <property type="match status" value="1"/>
</dbReference>
<accession>A0A5C5WJ57</accession>
<dbReference type="Proteomes" id="UP000317243">
    <property type="component" value="Unassembled WGS sequence"/>
</dbReference>
<evidence type="ECO:0000259" key="2">
    <source>
        <dbReference type="Pfam" id="PF07583"/>
    </source>
</evidence>
<reference evidence="5 6" key="1">
    <citation type="submission" date="2019-02" db="EMBL/GenBank/DDBJ databases">
        <title>Deep-cultivation of Planctomycetes and their phenomic and genomic characterization uncovers novel biology.</title>
        <authorList>
            <person name="Wiegand S."/>
            <person name="Jogler M."/>
            <person name="Boedeker C."/>
            <person name="Pinto D."/>
            <person name="Vollmers J."/>
            <person name="Rivas-Marin E."/>
            <person name="Kohn T."/>
            <person name="Peeters S.H."/>
            <person name="Heuer A."/>
            <person name="Rast P."/>
            <person name="Oberbeckmann S."/>
            <person name="Bunk B."/>
            <person name="Jeske O."/>
            <person name="Meyerdierks A."/>
            <person name="Storesund J.E."/>
            <person name="Kallscheuer N."/>
            <person name="Luecker S."/>
            <person name="Lage O.M."/>
            <person name="Pohl T."/>
            <person name="Merkel B.J."/>
            <person name="Hornburger P."/>
            <person name="Mueller R.-W."/>
            <person name="Bruemmer F."/>
            <person name="Labrenz M."/>
            <person name="Spormann A.M."/>
            <person name="Op Den Camp H."/>
            <person name="Overmann J."/>
            <person name="Amann R."/>
            <person name="Jetten M.S.M."/>
            <person name="Mascher T."/>
            <person name="Medema M.H."/>
            <person name="Devos D.P."/>
            <person name="Kaster A.-K."/>
            <person name="Ovreas L."/>
            <person name="Rohde M."/>
            <person name="Galperin M.Y."/>
            <person name="Jogler C."/>
        </authorList>
    </citation>
    <scope>NUCLEOTIDE SEQUENCE [LARGE SCALE GENOMIC DNA]</scope>
    <source>
        <strain evidence="5 6">KOR42</strain>
    </source>
</reference>
<dbReference type="PANTHER" id="PTHR35889">
    <property type="entry name" value="CYCLOINULO-OLIGOSACCHARIDE FRUCTANOTRANSFERASE-RELATED"/>
    <property type="match status" value="1"/>
</dbReference>
<dbReference type="Pfam" id="PF07587">
    <property type="entry name" value="PSD1"/>
    <property type="match status" value="1"/>
</dbReference>
<evidence type="ECO:0000259" key="4">
    <source>
        <dbReference type="Pfam" id="PF07635"/>
    </source>
</evidence>
<evidence type="ECO:0000259" key="3">
    <source>
        <dbReference type="Pfam" id="PF07587"/>
    </source>
</evidence>
<feature type="domain" description="Cytochrome C Planctomycete-type" evidence="4">
    <location>
        <begin position="52"/>
        <end position="111"/>
    </location>
</feature>
<feature type="chain" id="PRO_5022685186" evidence="1">
    <location>
        <begin position="27"/>
        <end position="957"/>
    </location>
</feature>